<feature type="region of interest" description="Disordered" evidence="5">
    <location>
        <begin position="421"/>
        <end position="462"/>
    </location>
</feature>
<keyword evidence="9" id="KW-1185">Reference proteome</keyword>
<dbReference type="Proteomes" id="UP000019118">
    <property type="component" value="Unassembled WGS sequence"/>
</dbReference>
<keyword evidence="3" id="KW-0539">Nucleus</keyword>
<evidence type="ECO:0000313" key="8">
    <source>
        <dbReference type="EnsemblMetazoa" id="XP_019756111.1"/>
    </source>
</evidence>
<evidence type="ECO:0000256" key="3">
    <source>
        <dbReference type="ARBA" id="ARBA00023242"/>
    </source>
</evidence>
<gene>
    <name evidence="8" type="primary">109534766</name>
    <name evidence="7" type="ORF">YQE_03981</name>
</gene>
<dbReference type="GO" id="GO:0003677">
    <property type="term" value="F:DNA binding"/>
    <property type="evidence" value="ECO:0007669"/>
    <property type="project" value="InterPro"/>
</dbReference>
<name>N6TNE6_DENPD</name>
<dbReference type="GO" id="GO:0005634">
    <property type="term" value="C:nucleus"/>
    <property type="evidence" value="ECO:0007669"/>
    <property type="project" value="UniProtKB-SubCell"/>
</dbReference>
<feature type="domain" description="GCF C-terminal" evidence="6">
    <location>
        <begin position="502"/>
        <end position="707"/>
    </location>
</feature>
<comment type="subcellular location">
    <subcellularLocation>
        <location evidence="1">Nucleus</location>
    </subcellularLocation>
</comment>
<evidence type="ECO:0000256" key="4">
    <source>
        <dbReference type="SAM" id="Coils"/>
    </source>
</evidence>
<evidence type="ECO:0000259" key="6">
    <source>
        <dbReference type="Pfam" id="PF07842"/>
    </source>
</evidence>
<reference evidence="8" key="2">
    <citation type="submission" date="2024-08" db="UniProtKB">
        <authorList>
            <consortium name="EnsemblMetazoa"/>
        </authorList>
    </citation>
    <scope>IDENTIFICATION</scope>
</reference>
<feature type="region of interest" description="Disordered" evidence="5">
    <location>
        <begin position="194"/>
        <end position="219"/>
    </location>
</feature>
<dbReference type="InterPro" id="IPR022783">
    <property type="entry name" value="GCFC_dom"/>
</dbReference>
<evidence type="ECO:0000256" key="2">
    <source>
        <dbReference type="ARBA" id="ARBA00010801"/>
    </source>
</evidence>
<feature type="coiled-coil region" evidence="4">
    <location>
        <begin position="306"/>
        <end position="354"/>
    </location>
</feature>
<accession>N6TNE6</accession>
<feature type="non-terminal residue" evidence="7">
    <location>
        <position position="1"/>
    </location>
</feature>
<organism evidence="7">
    <name type="scientific">Dendroctonus ponderosae</name>
    <name type="common">Mountain pine beetle</name>
    <dbReference type="NCBI Taxonomy" id="77166"/>
    <lineage>
        <taxon>Eukaryota</taxon>
        <taxon>Metazoa</taxon>
        <taxon>Ecdysozoa</taxon>
        <taxon>Arthropoda</taxon>
        <taxon>Hexapoda</taxon>
        <taxon>Insecta</taxon>
        <taxon>Pterygota</taxon>
        <taxon>Neoptera</taxon>
        <taxon>Endopterygota</taxon>
        <taxon>Coleoptera</taxon>
        <taxon>Polyphaga</taxon>
        <taxon>Cucujiformia</taxon>
        <taxon>Curculionidae</taxon>
        <taxon>Scolytinae</taxon>
        <taxon>Dendroctonus</taxon>
    </lineage>
</organism>
<evidence type="ECO:0000313" key="7">
    <source>
        <dbReference type="EMBL" id="ENN79518.1"/>
    </source>
</evidence>
<keyword evidence="4" id="KW-0175">Coiled coil</keyword>
<dbReference type="OMA" id="MKNICLW"/>
<dbReference type="EnsemblMetazoa" id="XM_019900552.1">
    <property type="protein sequence ID" value="XP_019756111.1"/>
    <property type="gene ID" value="LOC109534766"/>
</dbReference>
<feature type="compositionally biased region" description="Basic and acidic residues" evidence="5">
    <location>
        <begin position="421"/>
        <end position="436"/>
    </location>
</feature>
<comment type="similarity">
    <text evidence="2">Belongs to the GCF family.</text>
</comment>
<reference evidence="7 9" key="1">
    <citation type="journal article" date="2013" name="Genome Biol.">
        <title>Draft genome of the mountain pine beetle, Dendroctonus ponderosae Hopkins, a major forest pest.</title>
        <authorList>
            <person name="Keeling C.I."/>
            <person name="Yuen M.M."/>
            <person name="Liao N.Y."/>
            <person name="Docking T.R."/>
            <person name="Chan S.K."/>
            <person name="Taylor G.A."/>
            <person name="Palmquist D.L."/>
            <person name="Jackman S.D."/>
            <person name="Nguyen A."/>
            <person name="Li M."/>
            <person name="Henderson H."/>
            <person name="Janes J.K."/>
            <person name="Zhao Y."/>
            <person name="Pandoh P."/>
            <person name="Moore R."/>
            <person name="Sperling F.A."/>
            <person name="Huber D.P."/>
            <person name="Birol I."/>
            <person name="Jones S.J."/>
            <person name="Bohlmann J."/>
        </authorList>
    </citation>
    <scope>NUCLEOTIDE SEQUENCE</scope>
</reference>
<feature type="compositionally biased region" description="Basic residues" evidence="5">
    <location>
        <begin position="1"/>
        <end position="12"/>
    </location>
</feature>
<evidence type="ECO:0000256" key="5">
    <source>
        <dbReference type="SAM" id="MobiDB-lite"/>
    </source>
</evidence>
<dbReference type="Pfam" id="PF07842">
    <property type="entry name" value="GCFC"/>
    <property type="match status" value="1"/>
</dbReference>
<dbReference type="EMBL" id="KB740686">
    <property type="protein sequence ID" value="ENN79518.1"/>
    <property type="molecule type" value="Genomic_DNA"/>
</dbReference>
<evidence type="ECO:0000313" key="9">
    <source>
        <dbReference type="Proteomes" id="UP000019118"/>
    </source>
</evidence>
<sequence length="783" mass="90192">MSLFRKPKKNIVQRRVFTENDEDDEEHDADLHQAALQEKKPKKKSKEKKPTQTLLSFETEEEGEVFQVRKSSHHKKVMRMFEKEKKKKERPEKEEPKPKDDKTEVVTDDLVLVVNQSHKKPATPPPPVLSGRDALCAGKDDLSSEDDESDATVHRFSKPDNVKKVLESGAIPDAAMIHAARKKRQRAREMGDFIAVEEEEPEDTGRLIRDDDNEESDEERIDMDINLAKRDQERRREQFLQAQDSDHELDEWENQQIRKGVTGAAMTAAQEMLMDYQTEQETQSKAIQLQPPLIDPDIPRTPEMIAEKLRERYADACQAKQQHLAKLHKIQEDIEQASEELEDVKLKAPEAAEKFRFYQELRGYVTDLVECLDEKIGAIANLEQRALDLMGAMAKFVIERRRQDVRDQADEATGKVLVKKGPEDEEKVRRAAEREGRRSRRRRTRELSAAPGTAKHVEGMSSDEEMSQQDMLFFDKERLEIEQELQEIFEDVVEDYSSIVNILIRFEHWRSKDSAAYNEAYASLCLPKVVSPLIRLKLILWNPLTETKEIEKMDWYRTLALYGLHDDETEGGLAKDPDVCLLPNIVDKVLVPKLSNIVDSCWDPLSSSQTLRLVGCVGRLIRKYPTLSPDSKNLVNLFNAVLHKMKLALDHDVFIPVTPKISDSKNQFFQRQFACGLKLLKNITSWQGIINEAKLKDLALNALLNRYLLSALKFCSLTDAGQKMRLISQILPRVWLQENIHEFKMFMLAISNLQQQLDKNNPLHLESIDILNGILKTLRSAHK</sequence>
<feature type="compositionally biased region" description="Acidic residues" evidence="5">
    <location>
        <begin position="19"/>
        <end position="28"/>
    </location>
</feature>
<proteinExistence type="inferred from homology"/>
<dbReference type="HOGENOM" id="CLU_010846_3_0_1"/>
<dbReference type="PANTHER" id="PTHR12214:SF0">
    <property type="entry name" value="LD29489P"/>
    <property type="match status" value="1"/>
</dbReference>
<protein>
    <recommendedName>
        <fullName evidence="6">GCF C-terminal domain-containing protein</fullName>
    </recommendedName>
</protein>
<dbReference type="PANTHER" id="PTHR12214">
    <property type="entry name" value="GC-RICH SEQUENCE DNA-BINDING FACTOR"/>
    <property type="match status" value="1"/>
</dbReference>
<feature type="region of interest" description="Disordered" evidence="5">
    <location>
        <begin position="1"/>
        <end position="156"/>
    </location>
</feature>
<evidence type="ECO:0000256" key="1">
    <source>
        <dbReference type="ARBA" id="ARBA00004123"/>
    </source>
</evidence>
<dbReference type="GO" id="GO:0000398">
    <property type="term" value="P:mRNA splicing, via spliceosome"/>
    <property type="evidence" value="ECO:0007669"/>
    <property type="project" value="InterPro"/>
</dbReference>
<dbReference type="InterPro" id="IPR012890">
    <property type="entry name" value="GCFC2-like"/>
</dbReference>
<dbReference type="AlphaFoldDB" id="N6TNE6"/>
<feature type="compositionally biased region" description="Basic and acidic residues" evidence="5">
    <location>
        <begin position="79"/>
        <end position="105"/>
    </location>
</feature>
<dbReference type="KEGG" id="dpa:109534766"/>
<dbReference type="OrthoDB" id="429427at2759"/>